<reference evidence="1" key="1">
    <citation type="journal article" date="2020" name="Nature">
        <title>Giant virus diversity and host interactions through global metagenomics.</title>
        <authorList>
            <person name="Schulz F."/>
            <person name="Roux S."/>
            <person name="Paez-Espino D."/>
            <person name="Jungbluth S."/>
            <person name="Walsh D.A."/>
            <person name="Denef V.J."/>
            <person name="McMahon K.D."/>
            <person name="Konstantinidis K.T."/>
            <person name="Eloe-Fadrosh E.A."/>
            <person name="Kyrpides N.C."/>
            <person name="Woyke T."/>
        </authorList>
    </citation>
    <scope>NUCLEOTIDE SEQUENCE</scope>
    <source>
        <strain evidence="1">GVMAG-S-1041349-163</strain>
    </source>
</reference>
<evidence type="ECO:0000313" key="1">
    <source>
        <dbReference type="EMBL" id="QHU07772.1"/>
    </source>
</evidence>
<protein>
    <submittedName>
        <fullName evidence="1">Uncharacterized protein</fullName>
    </submittedName>
</protein>
<dbReference type="EMBL" id="MN740686">
    <property type="protein sequence ID" value="QHU07772.1"/>
    <property type="molecule type" value="Genomic_DNA"/>
</dbReference>
<accession>A0A6C0JPV0</accession>
<proteinExistence type="predicted"/>
<sequence>MFLELCHFHKKISFKRFNIKIQMYRCELVKIFNENSKKKRDVVFNQIKYFATPDQCLRDYPLDSFFRMSDLNVYDTAKRISEDYFNYENLEKVVINIYRKTNSKIEMAKIISFEPLHNKKEYYFIILNDKVSELFRSKMYLNLQECKTECIHKCLNVKKDDVEQLSTKIYCKLNGSNIYETGFNV</sequence>
<organism evidence="1">
    <name type="scientific">viral metagenome</name>
    <dbReference type="NCBI Taxonomy" id="1070528"/>
    <lineage>
        <taxon>unclassified sequences</taxon>
        <taxon>metagenomes</taxon>
        <taxon>organismal metagenomes</taxon>
    </lineage>
</organism>
<dbReference type="AlphaFoldDB" id="A0A6C0JPV0"/>
<name>A0A6C0JPV0_9ZZZZ</name>